<feature type="transmembrane region" description="Helical" evidence="6">
    <location>
        <begin position="281"/>
        <end position="300"/>
    </location>
</feature>
<protein>
    <submittedName>
        <fullName evidence="7">CDP-alcohol phosphatidyltransferase</fullName>
    </submittedName>
</protein>
<dbReference type="OMA" id="GMWMYST"/>
<dbReference type="GO" id="GO:0016020">
    <property type="term" value="C:membrane"/>
    <property type="evidence" value="ECO:0007669"/>
    <property type="project" value="UniProtKB-SubCell"/>
</dbReference>
<gene>
    <name evidence="7" type="primary">captC</name>
    <name evidence="7" type="ORF">DFA_04737</name>
</gene>
<comment type="similarity">
    <text evidence="2 5">Belongs to the CDP-alcohol phosphatidyltransferase class-I family.</text>
</comment>
<dbReference type="RefSeq" id="XP_004360458.1">
    <property type="nucleotide sequence ID" value="XM_004360401.1"/>
</dbReference>
<dbReference type="InterPro" id="IPR043130">
    <property type="entry name" value="CDP-OH_PTrfase_TM_dom"/>
</dbReference>
<evidence type="ECO:0000256" key="6">
    <source>
        <dbReference type="SAM" id="Phobius"/>
    </source>
</evidence>
<keyword evidence="3 5" id="KW-0808">Transferase</keyword>
<feature type="transmembrane region" description="Helical" evidence="6">
    <location>
        <begin position="92"/>
        <end position="111"/>
    </location>
</feature>
<keyword evidence="4 6" id="KW-0472">Membrane</keyword>
<dbReference type="InterPro" id="IPR014472">
    <property type="entry name" value="CHOPT"/>
</dbReference>
<dbReference type="GeneID" id="14874366"/>
<evidence type="ECO:0000256" key="1">
    <source>
        <dbReference type="ARBA" id="ARBA00004370"/>
    </source>
</evidence>
<dbReference type="PIRSF" id="PIRSF015665">
    <property type="entry name" value="CHOPT"/>
    <property type="match status" value="1"/>
</dbReference>
<keyword evidence="6" id="KW-0812">Transmembrane</keyword>
<dbReference type="InterPro" id="IPR048254">
    <property type="entry name" value="CDP_ALCOHOL_P_TRANSF_CS"/>
</dbReference>
<dbReference type="PROSITE" id="PS00379">
    <property type="entry name" value="CDP_ALCOHOL_P_TRANSF"/>
    <property type="match status" value="1"/>
</dbReference>
<evidence type="ECO:0000313" key="7">
    <source>
        <dbReference type="EMBL" id="EGG22607.1"/>
    </source>
</evidence>
<reference evidence="8" key="1">
    <citation type="journal article" date="2011" name="Genome Res.">
        <title>Phylogeny-wide analysis of social amoeba genomes highlights ancient origins for complex intercellular communication.</title>
        <authorList>
            <person name="Heidel A.J."/>
            <person name="Lawal H.M."/>
            <person name="Felder M."/>
            <person name="Schilde C."/>
            <person name="Helps N.R."/>
            <person name="Tunggal B."/>
            <person name="Rivero F."/>
            <person name="John U."/>
            <person name="Schleicher M."/>
            <person name="Eichinger L."/>
            <person name="Platzer M."/>
            <person name="Noegel A.A."/>
            <person name="Schaap P."/>
            <person name="Gloeckner G."/>
        </authorList>
    </citation>
    <scope>NUCLEOTIDE SEQUENCE [LARGE SCALE GENOMIC DNA]</scope>
    <source>
        <strain evidence="8">SH3</strain>
    </source>
</reference>
<dbReference type="OrthoDB" id="196717at2759"/>
<keyword evidence="8" id="KW-1185">Reference proteome</keyword>
<dbReference type="Gene3D" id="1.20.120.1760">
    <property type="match status" value="1"/>
</dbReference>
<feature type="transmembrane region" description="Helical" evidence="6">
    <location>
        <begin position="246"/>
        <end position="269"/>
    </location>
</feature>
<feature type="transmembrane region" description="Helical" evidence="6">
    <location>
        <begin position="394"/>
        <end position="412"/>
    </location>
</feature>
<dbReference type="STRING" id="1054147.F4PQE4"/>
<evidence type="ECO:0000313" key="8">
    <source>
        <dbReference type="Proteomes" id="UP000007797"/>
    </source>
</evidence>
<feature type="transmembrane region" description="Helical" evidence="6">
    <location>
        <begin position="197"/>
        <end position="217"/>
    </location>
</feature>
<dbReference type="AlphaFoldDB" id="F4PQE4"/>
<dbReference type="EMBL" id="GL883009">
    <property type="protein sequence ID" value="EGG22607.1"/>
    <property type="molecule type" value="Genomic_DNA"/>
</dbReference>
<dbReference type="KEGG" id="dfa:DFA_04737"/>
<proteinExistence type="inferred from homology"/>
<sequence length="445" mass="50210">MTREERQEEEEETKKREREMKLSDQALVNLSNHKYSGIDDSLLAYYVLRHYWNYCVELVPLWVAPNLITLTGTIGIIISFLIVGWYTPNYEGILPTWVYLLAAAALFFYQTMDNVDGKQARRTGSSSPLGQLFDHGCDSVVCTFQAITAASIGSYGSGYLALYQIFVTTLMPFWLATWEEYHTGVLHLGKINGPDEGIIIVVLAFLGTAVLGGEAWITPLGQFLPESISSITNLLPSCLLNCKMNVIIAFSISIPTLITCVINIMNVVNHLKEKKKPIAPALKHILVWVMITSCAFLWYYTSTSFYGDDSIWIKYPRTVHVTIGLIFGELVSRLILCHMCHEKFSIFQKSLVPMIVMTCISILRYFSHQFVSTSSPSNVISSSLSAITHGIEEQYILILFTLIGIIRYSLFVKDTIQQLCSHLKIKCFKIPYASNNNNNTTKKQQ</sequence>
<dbReference type="Proteomes" id="UP000007797">
    <property type="component" value="Unassembled WGS sequence"/>
</dbReference>
<evidence type="ECO:0000256" key="4">
    <source>
        <dbReference type="ARBA" id="ARBA00023136"/>
    </source>
</evidence>
<dbReference type="GO" id="GO:0016780">
    <property type="term" value="F:phosphotransferase activity, for other substituted phosphate groups"/>
    <property type="evidence" value="ECO:0007669"/>
    <property type="project" value="InterPro"/>
</dbReference>
<feature type="transmembrane region" description="Helical" evidence="6">
    <location>
        <begin position="67"/>
        <end position="86"/>
    </location>
</feature>
<dbReference type="InterPro" id="IPR000462">
    <property type="entry name" value="CDP-OH_P_trans"/>
</dbReference>
<dbReference type="PANTHER" id="PTHR10414">
    <property type="entry name" value="ETHANOLAMINEPHOSPHOTRANSFERASE"/>
    <property type="match status" value="1"/>
</dbReference>
<dbReference type="PANTHER" id="PTHR10414:SF37">
    <property type="entry name" value="BB IN A BOXCAR, ISOFORM C"/>
    <property type="match status" value="1"/>
</dbReference>
<keyword evidence="6" id="KW-1133">Transmembrane helix</keyword>
<evidence type="ECO:0000256" key="5">
    <source>
        <dbReference type="RuleBase" id="RU003750"/>
    </source>
</evidence>
<name>F4PQE4_CACFS</name>
<feature type="transmembrane region" description="Helical" evidence="6">
    <location>
        <begin position="320"/>
        <end position="339"/>
    </location>
</feature>
<evidence type="ECO:0000256" key="2">
    <source>
        <dbReference type="ARBA" id="ARBA00010441"/>
    </source>
</evidence>
<dbReference type="GO" id="GO:0008654">
    <property type="term" value="P:phospholipid biosynthetic process"/>
    <property type="evidence" value="ECO:0007669"/>
    <property type="project" value="InterPro"/>
</dbReference>
<dbReference type="Pfam" id="PF01066">
    <property type="entry name" value="CDP-OH_P_transf"/>
    <property type="match status" value="1"/>
</dbReference>
<organism evidence="7 8">
    <name type="scientific">Cavenderia fasciculata</name>
    <name type="common">Slime mold</name>
    <name type="synonym">Dictyostelium fasciculatum</name>
    <dbReference type="NCBI Taxonomy" id="261658"/>
    <lineage>
        <taxon>Eukaryota</taxon>
        <taxon>Amoebozoa</taxon>
        <taxon>Evosea</taxon>
        <taxon>Eumycetozoa</taxon>
        <taxon>Dictyostelia</taxon>
        <taxon>Acytosteliales</taxon>
        <taxon>Cavenderiaceae</taxon>
        <taxon>Cavenderia</taxon>
    </lineage>
</organism>
<accession>F4PQE4</accession>
<comment type="subcellular location">
    <subcellularLocation>
        <location evidence="1">Membrane</location>
    </subcellularLocation>
</comment>
<evidence type="ECO:0000256" key="3">
    <source>
        <dbReference type="ARBA" id="ARBA00022679"/>
    </source>
</evidence>
<feature type="transmembrane region" description="Helical" evidence="6">
    <location>
        <begin position="351"/>
        <end position="367"/>
    </location>
</feature>